<dbReference type="Proteomes" id="UP000770717">
    <property type="component" value="Unassembled WGS sequence"/>
</dbReference>
<dbReference type="AlphaFoldDB" id="A0A8J6KCE3"/>
<reference evidence="1" key="1">
    <citation type="thesis" date="2020" institute="ProQuest LLC" country="789 East Eisenhower Parkway, Ann Arbor, MI, USA">
        <title>Comparative Genomics and Chromosome Evolution.</title>
        <authorList>
            <person name="Mudd A.B."/>
        </authorList>
    </citation>
    <scope>NUCLEOTIDE SEQUENCE</scope>
    <source>
        <strain evidence="1">HN-11 Male</strain>
        <tissue evidence="1">Kidney and liver</tissue>
    </source>
</reference>
<evidence type="ECO:0000313" key="1">
    <source>
        <dbReference type="EMBL" id="KAG9487777.1"/>
    </source>
</evidence>
<gene>
    <name evidence="1" type="ORF">GDO78_007521</name>
</gene>
<accession>A0A8J6KCE3</accession>
<dbReference type="EMBL" id="WNTK01000003">
    <property type="protein sequence ID" value="KAG9487777.1"/>
    <property type="molecule type" value="Genomic_DNA"/>
</dbReference>
<name>A0A8J6KCE3_ELECQ</name>
<organism evidence="1 2">
    <name type="scientific">Eleutherodactylus coqui</name>
    <name type="common">Puerto Rican coqui</name>
    <dbReference type="NCBI Taxonomy" id="57060"/>
    <lineage>
        <taxon>Eukaryota</taxon>
        <taxon>Metazoa</taxon>
        <taxon>Chordata</taxon>
        <taxon>Craniata</taxon>
        <taxon>Vertebrata</taxon>
        <taxon>Euteleostomi</taxon>
        <taxon>Amphibia</taxon>
        <taxon>Batrachia</taxon>
        <taxon>Anura</taxon>
        <taxon>Neobatrachia</taxon>
        <taxon>Hyloidea</taxon>
        <taxon>Eleutherodactylidae</taxon>
        <taxon>Eleutherodactylinae</taxon>
        <taxon>Eleutherodactylus</taxon>
        <taxon>Eleutherodactylus</taxon>
    </lineage>
</organism>
<evidence type="ECO:0000313" key="2">
    <source>
        <dbReference type="Proteomes" id="UP000770717"/>
    </source>
</evidence>
<proteinExistence type="predicted"/>
<sequence length="85" mass="9493">MRLNILRISLPLFPSFIQNSMVLPEMSSSSTMMSHKKCFCSLGQNAEDSGGPTAASQMLMHDVHKYLCHVARSATWKIIQAVSFF</sequence>
<comment type="caution">
    <text evidence="1">The sequence shown here is derived from an EMBL/GenBank/DDBJ whole genome shotgun (WGS) entry which is preliminary data.</text>
</comment>
<protein>
    <submittedName>
        <fullName evidence="1">Uncharacterized protein</fullName>
    </submittedName>
</protein>
<keyword evidence="2" id="KW-1185">Reference proteome</keyword>